<dbReference type="eggNOG" id="ENOG5031MSD">
    <property type="taxonomic scope" value="Bacteria"/>
</dbReference>
<proteinExistence type="predicted"/>
<evidence type="ECO:0000313" key="1">
    <source>
        <dbReference type="EMBL" id="EEI16319.1"/>
    </source>
</evidence>
<evidence type="ECO:0000313" key="2">
    <source>
        <dbReference type="Proteomes" id="UP000006196"/>
    </source>
</evidence>
<sequence length="46" mass="5249">MQFDPFEVLPLANGGEVWVACYDGVNLALETDERDEEIVQDYSDVR</sequence>
<keyword evidence="2" id="KW-1185">Reference proteome</keyword>
<dbReference type="AlphaFoldDB" id="C0XTY5"/>
<dbReference type="EMBL" id="ACHJ01000158">
    <property type="protein sequence ID" value="EEI16319.1"/>
    <property type="molecule type" value="Genomic_DNA"/>
</dbReference>
<dbReference type="Proteomes" id="UP000006196">
    <property type="component" value="Unassembled WGS sequence"/>
</dbReference>
<dbReference type="HOGENOM" id="CLU_3182605_0_0_11"/>
<comment type="caution">
    <text evidence="1">The sequence shown here is derived from an EMBL/GenBank/DDBJ whole genome shotgun (WGS) entry which is preliminary data.</text>
</comment>
<name>C0XTY5_CORLD</name>
<accession>C0XTY5</accession>
<gene>
    <name evidence="1" type="ORF">HMPREF0298_1905</name>
</gene>
<reference evidence="1" key="1">
    <citation type="submission" date="2009-01" db="EMBL/GenBank/DDBJ databases">
        <authorList>
            <person name="Qin X."/>
            <person name="Bachman B."/>
            <person name="Battles P."/>
            <person name="Bell A."/>
            <person name="Bess C."/>
            <person name="Bickham C."/>
            <person name="Chaboub L."/>
            <person name="Chen D."/>
            <person name="Coyle M."/>
            <person name="Deiros D.R."/>
            <person name="Dinh H."/>
            <person name="Forbes L."/>
            <person name="Fowler G."/>
            <person name="Francisco L."/>
            <person name="Fu Q."/>
            <person name="Gubbala S."/>
            <person name="Hale W."/>
            <person name="Han Y."/>
            <person name="Hemphill L."/>
            <person name="Highlander S.K."/>
            <person name="Hirani K."/>
            <person name="Hogues M."/>
            <person name="Jackson L."/>
            <person name="Jakkamsetti A."/>
            <person name="Javaid M."/>
            <person name="Jiang H."/>
            <person name="Korchina V."/>
            <person name="Kovar C."/>
            <person name="Lara F."/>
            <person name="Lee S."/>
            <person name="Mata R."/>
            <person name="Mathew T."/>
            <person name="Moen C."/>
            <person name="Morales K."/>
            <person name="Munidasa M."/>
            <person name="Nazareth L."/>
            <person name="Ngo R."/>
            <person name="Nguyen L."/>
            <person name="Okwuonu G."/>
            <person name="Ongeri F."/>
            <person name="Patil S."/>
            <person name="Petrosino J."/>
            <person name="Pham C."/>
            <person name="Pham P."/>
            <person name="Pu L.-L."/>
            <person name="Puazo M."/>
            <person name="Raj R."/>
            <person name="Reid J."/>
            <person name="Rouhana J."/>
            <person name="Saada N."/>
            <person name="Shang Y."/>
            <person name="Simmons D."/>
            <person name="Thornton R."/>
            <person name="Warren J."/>
            <person name="Weissenberger G."/>
            <person name="Zhang J."/>
            <person name="Zhang L."/>
            <person name="Zhou C."/>
            <person name="Zhu D."/>
            <person name="Muzny D."/>
            <person name="Worley K."/>
            <person name="Gibbs R."/>
        </authorList>
    </citation>
    <scope>NUCLEOTIDE SEQUENCE [LARGE SCALE GENOMIC DNA]</scope>
    <source>
        <strain evidence="1">DSM 44291</strain>
    </source>
</reference>
<organism evidence="1 2">
    <name type="scientific">Corynebacterium lipophiloflavum (strain ATCC 700352 / DSM 44291 / CCUG 37336 / JCM 10383 / DMMZ 1944)</name>
    <dbReference type="NCBI Taxonomy" id="525263"/>
    <lineage>
        <taxon>Bacteria</taxon>
        <taxon>Bacillati</taxon>
        <taxon>Actinomycetota</taxon>
        <taxon>Actinomycetes</taxon>
        <taxon>Mycobacteriales</taxon>
        <taxon>Corynebacteriaceae</taxon>
        <taxon>Corynebacterium</taxon>
    </lineage>
</organism>
<protein>
    <submittedName>
        <fullName evidence="1">Uncharacterized protein</fullName>
    </submittedName>
</protein>